<feature type="transmembrane region" description="Helical" evidence="10">
    <location>
        <begin position="21"/>
        <end position="42"/>
    </location>
</feature>
<name>A0A2M8FEM6_9BACT</name>
<dbReference type="PANTHER" id="PTHR35333:SF4">
    <property type="entry name" value="SLR0121 PROTEIN"/>
    <property type="match status" value="1"/>
</dbReference>
<evidence type="ECO:0000256" key="8">
    <source>
        <dbReference type="PIRSR" id="PIRSR618044-2"/>
    </source>
</evidence>
<dbReference type="InterPro" id="IPR012338">
    <property type="entry name" value="Beta-lactam/transpept-like"/>
</dbReference>
<dbReference type="GO" id="GO:0008800">
    <property type="term" value="F:beta-lactamase activity"/>
    <property type="evidence" value="ECO:0007669"/>
    <property type="project" value="InterPro"/>
</dbReference>
<feature type="active site" description="Proton acceptor" evidence="7">
    <location>
        <position position="114"/>
    </location>
</feature>
<feature type="domain" description="Peptidase S11 D-alanyl-D-alanine carboxypeptidase A N-terminal" evidence="11">
    <location>
        <begin position="81"/>
        <end position="311"/>
    </location>
</feature>
<dbReference type="GO" id="GO:0030655">
    <property type="term" value="P:beta-lactam antibiotic catabolic process"/>
    <property type="evidence" value="ECO:0007669"/>
    <property type="project" value="InterPro"/>
</dbReference>
<evidence type="ECO:0000256" key="10">
    <source>
        <dbReference type="SAM" id="Phobius"/>
    </source>
</evidence>
<dbReference type="GO" id="GO:0046677">
    <property type="term" value="P:response to antibiotic"/>
    <property type="evidence" value="ECO:0007669"/>
    <property type="project" value="InterPro"/>
</dbReference>
<dbReference type="InterPro" id="IPR018044">
    <property type="entry name" value="Peptidase_S11"/>
</dbReference>
<evidence type="ECO:0000313" key="12">
    <source>
        <dbReference type="EMBL" id="PJC56097.1"/>
    </source>
</evidence>
<evidence type="ECO:0000256" key="5">
    <source>
        <dbReference type="ARBA" id="ARBA00022984"/>
    </source>
</evidence>
<dbReference type="GO" id="GO:0009002">
    <property type="term" value="F:serine-type D-Ala-D-Ala carboxypeptidase activity"/>
    <property type="evidence" value="ECO:0007669"/>
    <property type="project" value="InterPro"/>
</dbReference>
<evidence type="ECO:0000256" key="3">
    <source>
        <dbReference type="ARBA" id="ARBA00022801"/>
    </source>
</evidence>
<feature type="active site" evidence="7">
    <location>
        <position position="165"/>
    </location>
</feature>
<dbReference type="InterPro" id="IPR001967">
    <property type="entry name" value="Peptidase_S11_N"/>
</dbReference>
<accession>A0A2M8FEM6</accession>
<keyword evidence="10" id="KW-1133">Transmembrane helix</keyword>
<sequence>MIDDEFFISDPLDKITPSQRFPVITQLSLLGLVFVIIFIGIIPRIFSKNVTGADTWVDSPAPISDSTTLNTTNVINLGDININAKSAYVYDVRAKRALYNKNADTVLPLASITKLMTVLIADELVQGNTIVLIPKDAVLQDGASGLSEGERISAQSLTDYAIMASSNDAAFALGAAVGAVIGGNNPNMTFVNSMNLRATELGLASLKFYNPTGLDISTTEAGAYGSARDISFLLKYILESHPDLLYSTTITNTKIYNSDGAFHEAENTDPIINKIPNLLASKTGYTDLAGGNLTVAFDTGFDRPIIITVLGSTYSGRFTDVMTLVDAINIALTNPK</sequence>
<evidence type="ECO:0000256" key="2">
    <source>
        <dbReference type="ARBA" id="ARBA00022729"/>
    </source>
</evidence>
<keyword evidence="4" id="KW-0133">Cell shape</keyword>
<dbReference type="SUPFAM" id="SSF56601">
    <property type="entry name" value="beta-lactamase/transpeptidase-like"/>
    <property type="match status" value="1"/>
</dbReference>
<reference evidence="13" key="1">
    <citation type="submission" date="2017-09" db="EMBL/GenBank/DDBJ databases">
        <title>Depth-based differentiation of microbial function through sediment-hosted aquifers and enrichment of novel symbionts in the deep terrestrial subsurface.</title>
        <authorList>
            <person name="Probst A.J."/>
            <person name="Ladd B."/>
            <person name="Jarett J.K."/>
            <person name="Geller-Mcgrath D.E."/>
            <person name="Sieber C.M.K."/>
            <person name="Emerson J.B."/>
            <person name="Anantharaman K."/>
            <person name="Thomas B.C."/>
            <person name="Malmstrom R."/>
            <person name="Stieglmeier M."/>
            <person name="Klingl A."/>
            <person name="Woyke T."/>
            <person name="Ryan C.M."/>
            <person name="Banfield J.F."/>
        </authorList>
    </citation>
    <scope>NUCLEOTIDE SEQUENCE [LARGE SCALE GENOMIC DNA]</scope>
</reference>
<evidence type="ECO:0000256" key="6">
    <source>
        <dbReference type="ARBA" id="ARBA00023316"/>
    </source>
</evidence>
<dbReference type="PRINTS" id="PR00725">
    <property type="entry name" value="DADACBPTASE1"/>
</dbReference>
<dbReference type="InterPro" id="IPR000871">
    <property type="entry name" value="Beta-lactam_class-A"/>
</dbReference>
<organism evidence="12 13">
    <name type="scientific">Candidatus Kaiserbacteria bacterium CG_4_9_14_0_2_um_filter_41_32</name>
    <dbReference type="NCBI Taxonomy" id="1974601"/>
    <lineage>
        <taxon>Bacteria</taxon>
        <taxon>Candidatus Kaiseribacteriota</taxon>
    </lineage>
</organism>
<keyword evidence="2" id="KW-0732">Signal</keyword>
<keyword evidence="5" id="KW-0573">Peptidoglycan synthesis</keyword>
<evidence type="ECO:0000256" key="9">
    <source>
        <dbReference type="RuleBase" id="RU004016"/>
    </source>
</evidence>
<dbReference type="Gene3D" id="3.40.710.10">
    <property type="entry name" value="DD-peptidase/beta-lactamase superfamily"/>
    <property type="match status" value="1"/>
</dbReference>
<keyword evidence="10" id="KW-0472">Membrane</keyword>
<dbReference type="GO" id="GO:0006508">
    <property type="term" value="P:proteolysis"/>
    <property type="evidence" value="ECO:0007669"/>
    <property type="project" value="InterPro"/>
</dbReference>
<dbReference type="EMBL" id="PFRD01000081">
    <property type="protein sequence ID" value="PJC56097.1"/>
    <property type="molecule type" value="Genomic_DNA"/>
</dbReference>
<evidence type="ECO:0000256" key="4">
    <source>
        <dbReference type="ARBA" id="ARBA00022960"/>
    </source>
</evidence>
<keyword evidence="3" id="KW-0378">Hydrolase</keyword>
<protein>
    <recommendedName>
        <fullName evidence="11">Peptidase S11 D-alanyl-D-alanine carboxypeptidase A N-terminal domain-containing protein</fullName>
    </recommendedName>
</protein>
<dbReference type="GO" id="GO:0071555">
    <property type="term" value="P:cell wall organization"/>
    <property type="evidence" value="ECO:0007669"/>
    <property type="project" value="UniProtKB-KW"/>
</dbReference>
<dbReference type="Pfam" id="PF00768">
    <property type="entry name" value="Peptidase_S11"/>
    <property type="match status" value="1"/>
</dbReference>
<keyword evidence="10" id="KW-0812">Transmembrane</keyword>
<comment type="similarity">
    <text evidence="1 9">Belongs to the peptidase S11 family.</text>
</comment>
<feature type="active site" description="Acyl-ester intermediate" evidence="7">
    <location>
        <position position="111"/>
    </location>
</feature>
<keyword evidence="6" id="KW-0961">Cell wall biogenesis/degradation</keyword>
<feature type="binding site" evidence="8">
    <location>
        <position position="282"/>
    </location>
    <ligand>
        <name>substrate</name>
    </ligand>
</feature>
<evidence type="ECO:0000256" key="1">
    <source>
        <dbReference type="ARBA" id="ARBA00007164"/>
    </source>
</evidence>
<proteinExistence type="inferred from homology"/>
<evidence type="ECO:0000313" key="13">
    <source>
        <dbReference type="Proteomes" id="UP000230391"/>
    </source>
</evidence>
<dbReference type="PANTHER" id="PTHR35333">
    <property type="entry name" value="BETA-LACTAMASE"/>
    <property type="match status" value="1"/>
</dbReference>
<dbReference type="GO" id="GO:0008360">
    <property type="term" value="P:regulation of cell shape"/>
    <property type="evidence" value="ECO:0007669"/>
    <property type="project" value="UniProtKB-KW"/>
</dbReference>
<gene>
    <name evidence="12" type="ORF">CO026_02240</name>
</gene>
<comment type="caution">
    <text evidence="12">The sequence shown here is derived from an EMBL/GenBank/DDBJ whole genome shotgun (WGS) entry which is preliminary data.</text>
</comment>
<evidence type="ECO:0000256" key="7">
    <source>
        <dbReference type="PIRSR" id="PIRSR618044-1"/>
    </source>
</evidence>
<dbReference type="AlphaFoldDB" id="A0A2M8FEM6"/>
<dbReference type="Proteomes" id="UP000230391">
    <property type="component" value="Unassembled WGS sequence"/>
</dbReference>
<dbReference type="GO" id="GO:0009252">
    <property type="term" value="P:peptidoglycan biosynthetic process"/>
    <property type="evidence" value="ECO:0007669"/>
    <property type="project" value="UniProtKB-KW"/>
</dbReference>
<evidence type="ECO:0000259" key="11">
    <source>
        <dbReference type="Pfam" id="PF00768"/>
    </source>
</evidence>